<keyword evidence="3" id="KW-0804">Transcription</keyword>
<organism evidence="5 6">
    <name type="scientific">Motiliproteus coralliicola</name>
    <dbReference type="NCBI Taxonomy" id="2283196"/>
    <lineage>
        <taxon>Bacteria</taxon>
        <taxon>Pseudomonadati</taxon>
        <taxon>Pseudomonadota</taxon>
        <taxon>Gammaproteobacteria</taxon>
        <taxon>Oceanospirillales</taxon>
        <taxon>Oceanospirillaceae</taxon>
        <taxon>Motiliproteus</taxon>
    </lineage>
</organism>
<dbReference type="PANTHER" id="PTHR33204">
    <property type="entry name" value="TRANSCRIPTIONAL REGULATOR, MARR FAMILY"/>
    <property type="match status" value="1"/>
</dbReference>
<proteinExistence type="predicted"/>
<evidence type="ECO:0000313" key="5">
    <source>
        <dbReference type="EMBL" id="RDE18323.1"/>
    </source>
</evidence>
<dbReference type="AlphaFoldDB" id="A0A369WAJ0"/>
<keyword evidence="6" id="KW-1185">Reference proteome</keyword>
<comment type="caution">
    <text evidence="5">The sequence shown here is derived from an EMBL/GenBank/DDBJ whole genome shotgun (WGS) entry which is preliminary data.</text>
</comment>
<dbReference type="InterPro" id="IPR036388">
    <property type="entry name" value="WH-like_DNA-bd_sf"/>
</dbReference>
<accession>A0A369WAJ0</accession>
<dbReference type="OrthoDB" id="9807069at2"/>
<feature type="domain" description="HTH hxlR-type" evidence="4">
    <location>
        <begin position="13"/>
        <end position="112"/>
    </location>
</feature>
<keyword evidence="1" id="KW-0805">Transcription regulation</keyword>
<sequence>MAVKIEHRTRTGCPVACSMDILGDHWTLLVIRNLLFFGVHEFKDMLLMPEKISTSVLTERLKMLEREGLVAQIPHPESARRKLYYLTDMGKDLIHVLTPLVYWADSYLAHYLDIPTEKRNLMDQGQEAFKAAMLAELQRWEAEFLTG</sequence>
<dbReference type="RefSeq" id="WP_114696899.1">
    <property type="nucleotide sequence ID" value="NZ_QQOH01000005.1"/>
</dbReference>
<dbReference type="EMBL" id="QQOH01000005">
    <property type="protein sequence ID" value="RDE18323.1"/>
    <property type="molecule type" value="Genomic_DNA"/>
</dbReference>
<gene>
    <name evidence="5" type="ORF">DV711_16830</name>
</gene>
<dbReference type="PROSITE" id="PS51118">
    <property type="entry name" value="HTH_HXLR"/>
    <property type="match status" value="1"/>
</dbReference>
<dbReference type="GO" id="GO:0003677">
    <property type="term" value="F:DNA binding"/>
    <property type="evidence" value="ECO:0007669"/>
    <property type="project" value="UniProtKB-KW"/>
</dbReference>
<evidence type="ECO:0000256" key="2">
    <source>
        <dbReference type="ARBA" id="ARBA00023125"/>
    </source>
</evidence>
<evidence type="ECO:0000313" key="6">
    <source>
        <dbReference type="Proteomes" id="UP000253769"/>
    </source>
</evidence>
<evidence type="ECO:0000259" key="4">
    <source>
        <dbReference type="PROSITE" id="PS51118"/>
    </source>
</evidence>
<name>A0A369WAJ0_9GAMM</name>
<dbReference type="InterPro" id="IPR002577">
    <property type="entry name" value="HTH_HxlR"/>
</dbReference>
<protein>
    <submittedName>
        <fullName evidence="5">Transcriptional regulator</fullName>
    </submittedName>
</protein>
<dbReference type="InterPro" id="IPR036390">
    <property type="entry name" value="WH_DNA-bd_sf"/>
</dbReference>
<dbReference type="SUPFAM" id="SSF46785">
    <property type="entry name" value="Winged helix' DNA-binding domain"/>
    <property type="match status" value="1"/>
</dbReference>
<dbReference type="Pfam" id="PF01638">
    <property type="entry name" value="HxlR"/>
    <property type="match status" value="1"/>
</dbReference>
<evidence type="ECO:0000256" key="3">
    <source>
        <dbReference type="ARBA" id="ARBA00023163"/>
    </source>
</evidence>
<dbReference type="Proteomes" id="UP000253769">
    <property type="component" value="Unassembled WGS sequence"/>
</dbReference>
<evidence type="ECO:0000256" key="1">
    <source>
        <dbReference type="ARBA" id="ARBA00023015"/>
    </source>
</evidence>
<reference evidence="5 6" key="1">
    <citation type="submission" date="2018-07" db="EMBL/GenBank/DDBJ databases">
        <title>Motiliproteus coralliicola sp. nov., a bacterium isolated from Coral.</title>
        <authorList>
            <person name="Wang G."/>
        </authorList>
    </citation>
    <scope>NUCLEOTIDE SEQUENCE [LARGE SCALE GENOMIC DNA]</scope>
    <source>
        <strain evidence="5 6">C34</strain>
    </source>
</reference>
<dbReference type="PANTHER" id="PTHR33204:SF37">
    <property type="entry name" value="HTH-TYPE TRANSCRIPTIONAL REGULATOR YODB"/>
    <property type="match status" value="1"/>
</dbReference>
<dbReference type="Gene3D" id="1.10.10.10">
    <property type="entry name" value="Winged helix-like DNA-binding domain superfamily/Winged helix DNA-binding domain"/>
    <property type="match status" value="1"/>
</dbReference>
<keyword evidence="2" id="KW-0238">DNA-binding</keyword>